<accession>A8LQG3</accession>
<dbReference type="eggNOG" id="COG0463">
    <property type="taxonomic scope" value="Bacteria"/>
</dbReference>
<gene>
    <name evidence="1" type="ordered locus">Dshi_0703</name>
</gene>
<dbReference type="InterPro" id="IPR029044">
    <property type="entry name" value="Nucleotide-diphossugar_trans"/>
</dbReference>
<name>A8LQG3_DINSH</name>
<dbReference type="KEGG" id="dsh:Dshi_0703"/>
<organism evidence="1 2">
    <name type="scientific">Dinoroseobacter shibae (strain DSM 16493 / NCIMB 14021 / DFL 12)</name>
    <dbReference type="NCBI Taxonomy" id="398580"/>
    <lineage>
        <taxon>Bacteria</taxon>
        <taxon>Pseudomonadati</taxon>
        <taxon>Pseudomonadota</taxon>
        <taxon>Alphaproteobacteria</taxon>
        <taxon>Rhodobacterales</taxon>
        <taxon>Roseobacteraceae</taxon>
        <taxon>Dinoroseobacter</taxon>
    </lineage>
</organism>
<proteinExistence type="predicted"/>
<evidence type="ECO:0008006" key="3">
    <source>
        <dbReference type="Google" id="ProtNLM"/>
    </source>
</evidence>
<reference evidence="2" key="1">
    <citation type="journal article" date="2010" name="ISME J.">
        <title>The complete genome sequence of the algal symbiont Dinoroseobacter shibae: a hitchhiker's guide to life in the sea.</title>
        <authorList>
            <person name="Wagner-Dobler I."/>
            <person name="Ballhausen B."/>
            <person name="Berger M."/>
            <person name="Brinkhoff T."/>
            <person name="Buchholz I."/>
            <person name="Bunk B."/>
            <person name="Cypionka H."/>
            <person name="Daniel R."/>
            <person name="Drepper T."/>
            <person name="Gerdts G."/>
            <person name="Hahnke S."/>
            <person name="Han C."/>
            <person name="Jahn D."/>
            <person name="Kalhoefer D."/>
            <person name="Kiss H."/>
            <person name="Klenk H.P."/>
            <person name="Kyrpides N."/>
            <person name="Liebl W."/>
            <person name="Liesegang H."/>
            <person name="Meincke L."/>
            <person name="Pati A."/>
            <person name="Petersen J."/>
            <person name="Piekarski T."/>
            <person name="Pommerenke C."/>
            <person name="Pradella S."/>
            <person name="Pukall R."/>
            <person name="Rabus R."/>
            <person name="Stackebrandt E."/>
            <person name="Thole S."/>
            <person name="Thompson L."/>
            <person name="Tielen P."/>
            <person name="Tomasch J."/>
            <person name="von Jan M."/>
            <person name="Wanphrut N."/>
            <person name="Wichels A."/>
            <person name="Zech H."/>
            <person name="Simon M."/>
        </authorList>
    </citation>
    <scope>NUCLEOTIDE SEQUENCE [LARGE SCALE GENOMIC DNA]</scope>
    <source>
        <strain evidence="2">DSM 16493 / NCIMB 14021 / DFL 12</strain>
    </source>
</reference>
<dbReference type="RefSeq" id="WP_012177381.1">
    <property type="nucleotide sequence ID" value="NC_009952.1"/>
</dbReference>
<protein>
    <recommendedName>
        <fullName evidence="3">Glycosyl transferase family 2</fullName>
    </recommendedName>
</protein>
<evidence type="ECO:0000313" key="2">
    <source>
        <dbReference type="Proteomes" id="UP000006833"/>
    </source>
</evidence>
<dbReference type="EMBL" id="CP000830">
    <property type="protein sequence ID" value="ABV92449.1"/>
    <property type="molecule type" value="Genomic_DNA"/>
</dbReference>
<evidence type="ECO:0000313" key="1">
    <source>
        <dbReference type="EMBL" id="ABV92449.1"/>
    </source>
</evidence>
<dbReference type="Pfam" id="PF13704">
    <property type="entry name" value="Glyco_tranf_2_4"/>
    <property type="match status" value="1"/>
</dbReference>
<dbReference type="STRING" id="398580.Dshi_0703"/>
<dbReference type="HOGENOM" id="CLU_920943_0_0_5"/>
<dbReference type="SUPFAM" id="SSF53448">
    <property type="entry name" value="Nucleotide-diphospho-sugar transferases"/>
    <property type="match status" value="1"/>
</dbReference>
<dbReference type="AlphaFoldDB" id="A8LQG3"/>
<sequence length="306" mass="34043">MRISAVLWCKDEVALLPYAVAQLLRSGVYSVSIMDDGSTDGTAIALDTLHAVLPNVHICPRVKNLQDALSMDGPVFGPIIARDRPDWLLVGDPDEFWIPRTGDLRSLPALRTCDVLVVDRFNAALSSGKIDPGMIDSQAALCNLPLVVERRRMTRAIMAENPDLRWVEHHDPPKVMVRPDMVASFDLGMHDATSASGAELRRGQAGGVLIAHLPFTTFSRFERKIQNIAKVFDRFDADHSGARGWHWRRWLEIAENGELAQEYARQFFPPKTLNQMRAKGRVATANDIFARRMAEAAAHKAQAAET</sequence>
<dbReference type="OrthoDB" id="565316at2"/>
<keyword evidence="2" id="KW-1185">Reference proteome</keyword>
<dbReference type="Proteomes" id="UP000006833">
    <property type="component" value="Chromosome"/>
</dbReference>